<protein>
    <submittedName>
        <fullName evidence="1">Uncharacterized protein</fullName>
    </submittedName>
</protein>
<keyword evidence="2" id="KW-1185">Reference proteome</keyword>
<reference evidence="1" key="2">
    <citation type="submission" date="2013-09" db="EMBL/GenBank/DDBJ databases">
        <title>Draft genome sequence of Anaerotruncus colihominis(DSM 17241).</title>
        <authorList>
            <person name="Sudarsanam P."/>
            <person name="Ley R."/>
            <person name="Guruge J."/>
            <person name="Turnbaugh P.J."/>
            <person name="Mahowald M."/>
            <person name="Liep D."/>
            <person name="Gordon J."/>
        </authorList>
    </citation>
    <scope>NUCLEOTIDE SEQUENCE</scope>
    <source>
        <strain evidence="1">DSM 17241</strain>
    </source>
</reference>
<evidence type="ECO:0000313" key="2">
    <source>
        <dbReference type="Proteomes" id="UP000003803"/>
    </source>
</evidence>
<gene>
    <name evidence="1" type="ORF">ANACOL_01247</name>
</gene>
<name>B0P901_9FIRM</name>
<dbReference type="AlphaFoldDB" id="B0P901"/>
<dbReference type="HOGENOM" id="CLU_2969181_0_0_9"/>
<dbReference type="EMBL" id="ABGD02000008">
    <property type="protein sequence ID" value="EDS12027.1"/>
    <property type="molecule type" value="Genomic_DNA"/>
</dbReference>
<sequence>MKNLSEQNIRGGILALWSNILYNKLISNGYLEEGPVVETDRMPLMKSGGRDADGYSDR</sequence>
<organism evidence="1 2">
    <name type="scientific">Anaerotruncus colihominis DSM 17241</name>
    <dbReference type="NCBI Taxonomy" id="445972"/>
    <lineage>
        <taxon>Bacteria</taxon>
        <taxon>Bacillati</taxon>
        <taxon>Bacillota</taxon>
        <taxon>Clostridia</taxon>
        <taxon>Eubacteriales</taxon>
        <taxon>Oscillospiraceae</taxon>
        <taxon>Anaerotruncus</taxon>
    </lineage>
</organism>
<comment type="caution">
    <text evidence="1">The sequence shown here is derived from an EMBL/GenBank/DDBJ whole genome shotgun (WGS) entry which is preliminary data.</text>
</comment>
<dbReference type="Proteomes" id="UP000003803">
    <property type="component" value="Unassembled WGS sequence"/>
</dbReference>
<reference evidence="1" key="1">
    <citation type="submission" date="2007-11" db="EMBL/GenBank/DDBJ databases">
        <authorList>
            <person name="Fulton L."/>
            <person name="Clifton S."/>
            <person name="Fulton B."/>
            <person name="Xu J."/>
            <person name="Minx P."/>
            <person name="Pepin K.H."/>
            <person name="Johnson M."/>
            <person name="Thiruvilangam P."/>
            <person name="Bhonagiri V."/>
            <person name="Nash W.E."/>
            <person name="Mardis E.R."/>
            <person name="Wilson R.K."/>
        </authorList>
    </citation>
    <scope>NUCLEOTIDE SEQUENCE [LARGE SCALE GENOMIC DNA]</scope>
    <source>
        <strain evidence="1">DSM 17241</strain>
    </source>
</reference>
<accession>B0P901</accession>
<evidence type="ECO:0000313" key="1">
    <source>
        <dbReference type="EMBL" id="EDS12027.1"/>
    </source>
</evidence>
<proteinExistence type="predicted"/>